<evidence type="ECO:0000313" key="2">
    <source>
        <dbReference type="Proteomes" id="UP001367676"/>
    </source>
</evidence>
<reference evidence="1 2" key="1">
    <citation type="submission" date="2024-03" db="EMBL/GenBank/DDBJ databases">
        <title>Adaptation during the transition from Ophiocordyceps entomopathogen to insect associate is accompanied by gene loss and intensified selection.</title>
        <authorList>
            <person name="Ward C.M."/>
            <person name="Onetto C.A."/>
            <person name="Borneman A.R."/>
        </authorList>
    </citation>
    <scope>NUCLEOTIDE SEQUENCE [LARGE SCALE GENOMIC DNA]</scope>
    <source>
        <strain evidence="1">AWRI1</strain>
        <tissue evidence="1">Single Adult Female</tissue>
    </source>
</reference>
<name>A0AAN9Y8P8_9HEMI</name>
<keyword evidence="2" id="KW-1185">Reference proteome</keyword>
<dbReference type="Proteomes" id="UP001367676">
    <property type="component" value="Unassembled WGS sequence"/>
</dbReference>
<protein>
    <submittedName>
        <fullName evidence="1">Uncharacterized protein</fullName>
    </submittedName>
</protein>
<dbReference type="AlphaFoldDB" id="A0AAN9Y8P8"/>
<evidence type="ECO:0000313" key="1">
    <source>
        <dbReference type="EMBL" id="KAK7602494.1"/>
    </source>
</evidence>
<dbReference type="EMBL" id="JBBCAQ010000008">
    <property type="protein sequence ID" value="KAK7602494.1"/>
    <property type="molecule type" value="Genomic_DNA"/>
</dbReference>
<sequence length="115" mass="13071">MTTTTPATPATTPPPIYQISTLGPIGHMNEFNIEKEDFETWVERLELYMDVNRLKEKKVPLLLTLIGSKAYDILRALCTPKKPKEVTYDQLVSKFRDHIKPKPSVLAEKSKSKNG</sequence>
<organism evidence="1 2">
    <name type="scientific">Parthenolecanium corni</name>
    <dbReference type="NCBI Taxonomy" id="536013"/>
    <lineage>
        <taxon>Eukaryota</taxon>
        <taxon>Metazoa</taxon>
        <taxon>Ecdysozoa</taxon>
        <taxon>Arthropoda</taxon>
        <taxon>Hexapoda</taxon>
        <taxon>Insecta</taxon>
        <taxon>Pterygota</taxon>
        <taxon>Neoptera</taxon>
        <taxon>Paraneoptera</taxon>
        <taxon>Hemiptera</taxon>
        <taxon>Sternorrhyncha</taxon>
        <taxon>Coccoidea</taxon>
        <taxon>Coccidae</taxon>
        <taxon>Parthenolecanium</taxon>
    </lineage>
</organism>
<proteinExistence type="predicted"/>
<comment type="caution">
    <text evidence="1">The sequence shown here is derived from an EMBL/GenBank/DDBJ whole genome shotgun (WGS) entry which is preliminary data.</text>
</comment>
<gene>
    <name evidence="1" type="ORF">V9T40_008083</name>
</gene>
<accession>A0AAN9Y8P8</accession>